<dbReference type="PIRSF" id="PIRSF016789">
    <property type="entry name" value="DUF454"/>
    <property type="match status" value="1"/>
</dbReference>
<dbReference type="OrthoDB" id="5690292at2"/>
<dbReference type="PANTHER" id="PTHR35813">
    <property type="entry name" value="INNER MEMBRANE PROTEIN YBAN"/>
    <property type="match status" value="1"/>
</dbReference>
<comment type="caution">
    <text evidence="2">The sequence shown here is derived from an EMBL/GenBank/DDBJ whole genome shotgun (WGS) entry which is preliminary data.</text>
</comment>
<feature type="transmembrane region" description="Helical" evidence="1">
    <location>
        <begin position="12"/>
        <end position="44"/>
    </location>
</feature>
<dbReference type="PANTHER" id="PTHR35813:SF1">
    <property type="entry name" value="INNER MEMBRANE PROTEIN YBAN"/>
    <property type="match status" value="1"/>
</dbReference>
<evidence type="ECO:0000256" key="1">
    <source>
        <dbReference type="SAM" id="Phobius"/>
    </source>
</evidence>
<dbReference type="EMBL" id="QNRI01000008">
    <property type="protein sequence ID" value="RBO95316.1"/>
    <property type="molecule type" value="Genomic_DNA"/>
</dbReference>
<keyword evidence="3" id="KW-1185">Reference proteome</keyword>
<evidence type="ECO:0000313" key="3">
    <source>
        <dbReference type="Proteomes" id="UP000252254"/>
    </source>
</evidence>
<dbReference type="Proteomes" id="UP000252254">
    <property type="component" value="Unassembled WGS sequence"/>
</dbReference>
<gene>
    <name evidence="2" type="ORF">DES48_10824</name>
</gene>
<dbReference type="InterPro" id="IPR007401">
    <property type="entry name" value="DUF454"/>
</dbReference>
<protein>
    <recommendedName>
        <fullName evidence="4">DUF454 domain-containing protein</fullName>
    </recommendedName>
</protein>
<keyword evidence="1" id="KW-1133">Transmembrane helix</keyword>
<dbReference type="STRING" id="200904.GCA_900168775_02800"/>
<evidence type="ECO:0000313" key="2">
    <source>
        <dbReference type="EMBL" id="RBO95316.1"/>
    </source>
</evidence>
<keyword evidence="1" id="KW-0812">Transmembrane</keyword>
<accession>A0A366DYZ0</accession>
<feature type="transmembrane region" description="Helical" evidence="1">
    <location>
        <begin position="102"/>
        <end position="120"/>
    </location>
</feature>
<name>A0A366DYZ0_9BACI</name>
<organism evidence="2 3">
    <name type="scientific">Paraliobacillus ryukyuensis</name>
    <dbReference type="NCBI Taxonomy" id="200904"/>
    <lineage>
        <taxon>Bacteria</taxon>
        <taxon>Bacillati</taxon>
        <taxon>Bacillota</taxon>
        <taxon>Bacilli</taxon>
        <taxon>Bacillales</taxon>
        <taxon>Bacillaceae</taxon>
        <taxon>Paraliobacillus</taxon>
    </lineage>
</organism>
<proteinExistence type="predicted"/>
<evidence type="ECO:0008006" key="4">
    <source>
        <dbReference type="Google" id="ProtNLM"/>
    </source>
</evidence>
<dbReference type="GO" id="GO:0005886">
    <property type="term" value="C:plasma membrane"/>
    <property type="evidence" value="ECO:0007669"/>
    <property type="project" value="TreeGrafter"/>
</dbReference>
<keyword evidence="1" id="KW-0472">Membrane</keyword>
<sequence length="125" mass="14835">MIQTIKKVIYIFFGFIFMGIGVMGIIFPLLPGMPFLIIASICFFRGSERLDNWFKHTSLYTKEVEPFLRDRALTLKKKISINIIADAMILISIVIVDYWWLRILLILIALFKHYYFIFHIRTIKQ</sequence>
<dbReference type="Pfam" id="PF04304">
    <property type="entry name" value="DUF454"/>
    <property type="match status" value="1"/>
</dbReference>
<dbReference type="AlphaFoldDB" id="A0A366DYZ0"/>
<reference evidence="2 3" key="1">
    <citation type="submission" date="2018-06" db="EMBL/GenBank/DDBJ databases">
        <title>Genomic Encyclopedia of Type Strains, Phase IV (KMG-IV): sequencing the most valuable type-strain genomes for metagenomic binning, comparative biology and taxonomic classification.</title>
        <authorList>
            <person name="Goeker M."/>
        </authorList>
    </citation>
    <scope>NUCLEOTIDE SEQUENCE [LARGE SCALE GENOMIC DNA]</scope>
    <source>
        <strain evidence="2 3">DSM 15140</strain>
    </source>
</reference>
<dbReference type="RefSeq" id="WP_113869294.1">
    <property type="nucleotide sequence ID" value="NZ_BAABQN010000012.1"/>
</dbReference>